<comment type="subcellular location">
    <subcellularLocation>
        <location evidence="1">Membrane</location>
        <topology evidence="1">Multi-pass membrane protein</topology>
    </subcellularLocation>
</comment>
<evidence type="ECO:0000256" key="3">
    <source>
        <dbReference type="ARBA" id="ARBA00022692"/>
    </source>
</evidence>
<evidence type="ECO:0000256" key="9">
    <source>
        <dbReference type="SAM" id="Phobius"/>
    </source>
</evidence>
<evidence type="ECO:0000313" key="12">
    <source>
        <dbReference type="WBParaSite" id="scaffold939_cov204.g2125"/>
    </source>
</evidence>
<protein>
    <submittedName>
        <fullName evidence="12">Potassium channel domain-containing protein</fullName>
    </submittedName>
</protein>
<dbReference type="InterPro" id="IPR013099">
    <property type="entry name" value="K_chnl_dom"/>
</dbReference>
<keyword evidence="4 9" id="KW-1133">Transmembrane helix</keyword>
<dbReference type="GO" id="GO:0005886">
    <property type="term" value="C:plasma membrane"/>
    <property type="evidence" value="ECO:0007669"/>
    <property type="project" value="TreeGrafter"/>
</dbReference>
<keyword evidence="3 9" id="KW-0812">Transmembrane</keyword>
<evidence type="ECO:0000256" key="2">
    <source>
        <dbReference type="ARBA" id="ARBA00022448"/>
    </source>
</evidence>
<name>A0A915ND83_MELJA</name>
<dbReference type="GO" id="GO:0022841">
    <property type="term" value="F:potassium ion leak channel activity"/>
    <property type="evidence" value="ECO:0007669"/>
    <property type="project" value="TreeGrafter"/>
</dbReference>
<proteinExistence type="predicted"/>
<reference evidence="12" key="1">
    <citation type="submission" date="2022-11" db="UniProtKB">
        <authorList>
            <consortium name="WormBaseParasite"/>
        </authorList>
    </citation>
    <scope>IDENTIFICATION</scope>
</reference>
<keyword evidence="2" id="KW-0813">Transport</keyword>
<dbReference type="AlphaFoldDB" id="A0A915ND83"/>
<keyword evidence="6 9" id="KW-0472">Membrane</keyword>
<dbReference type="PANTHER" id="PTHR11003">
    <property type="entry name" value="POTASSIUM CHANNEL, SUBFAMILY K"/>
    <property type="match status" value="1"/>
</dbReference>
<sequence length="123" mass="14063">MTLFTTIGYGTIACQTALGKFASIVYALFGIPMMLMVLGDVGQLILGFLLYCRKSVREYYRRWLLRAYVSDIIIEEDIESKIFLATALPLNFLQDEKQQNNLNNTTNQRHKRCRSKSMNAVGD</sequence>
<evidence type="ECO:0000313" key="11">
    <source>
        <dbReference type="Proteomes" id="UP000887561"/>
    </source>
</evidence>
<evidence type="ECO:0000256" key="1">
    <source>
        <dbReference type="ARBA" id="ARBA00004141"/>
    </source>
</evidence>
<keyword evidence="7" id="KW-0407">Ion channel</keyword>
<dbReference type="InterPro" id="IPR003280">
    <property type="entry name" value="2pore_dom_K_chnl"/>
</dbReference>
<evidence type="ECO:0000256" key="7">
    <source>
        <dbReference type="ARBA" id="ARBA00023303"/>
    </source>
</evidence>
<feature type="region of interest" description="Disordered" evidence="8">
    <location>
        <begin position="99"/>
        <end position="123"/>
    </location>
</feature>
<dbReference type="GO" id="GO:0015271">
    <property type="term" value="F:outward rectifier potassium channel activity"/>
    <property type="evidence" value="ECO:0007669"/>
    <property type="project" value="TreeGrafter"/>
</dbReference>
<feature type="domain" description="Potassium channel" evidence="10">
    <location>
        <begin position="1"/>
        <end position="45"/>
    </location>
</feature>
<organism evidence="11 12">
    <name type="scientific">Meloidogyne javanica</name>
    <name type="common">Root-knot nematode worm</name>
    <dbReference type="NCBI Taxonomy" id="6303"/>
    <lineage>
        <taxon>Eukaryota</taxon>
        <taxon>Metazoa</taxon>
        <taxon>Ecdysozoa</taxon>
        <taxon>Nematoda</taxon>
        <taxon>Chromadorea</taxon>
        <taxon>Rhabditida</taxon>
        <taxon>Tylenchina</taxon>
        <taxon>Tylenchomorpha</taxon>
        <taxon>Tylenchoidea</taxon>
        <taxon>Meloidogynidae</taxon>
        <taxon>Meloidogyninae</taxon>
        <taxon>Meloidogyne</taxon>
        <taxon>Meloidogyne incognita group</taxon>
    </lineage>
</organism>
<dbReference type="PANTHER" id="PTHR11003:SF335">
    <property type="entry name" value="POTASSIUM CHANNEL DOMAIN-CONTAINING PROTEIN"/>
    <property type="match status" value="1"/>
</dbReference>
<evidence type="ECO:0000256" key="6">
    <source>
        <dbReference type="ARBA" id="ARBA00023136"/>
    </source>
</evidence>
<dbReference type="GO" id="GO:0030322">
    <property type="term" value="P:stabilization of membrane potential"/>
    <property type="evidence" value="ECO:0007669"/>
    <property type="project" value="TreeGrafter"/>
</dbReference>
<evidence type="ECO:0000256" key="4">
    <source>
        <dbReference type="ARBA" id="ARBA00022989"/>
    </source>
</evidence>
<dbReference type="SUPFAM" id="SSF81324">
    <property type="entry name" value="Voltage-gated potassium channels"/>
    <property type="match status" value="1"/>
</dbReference>
<keyword evidence="5" id="KW-0406">Ion transport</keyword>
<evidence type="ECO:0000259" key="10">
    <source>
        <dbReference type="Pfam" id="PF07885"/>
    </source>
</evidence>
<evidence type="ECO:0000256" key="5">
    <source>
        <dbReference type="ARBA" id="ARBA00023065"/>
    </source>
</evidence>
<evidence type="ECO:0000256" key="8">
    <source>
        <dbReference type="SAM" id="MobiDB-lite"/>
    </source>
</evidence>
<accession>A0A915ND83</accession>
<dbReference type="Gene3D" id="1.10.287.70">
    <property type="match status" value="1"/>
</dbReference>
<feature type="transmembrane region" description="Helical" evidence="9">
    <location>
        <begin position="29"/>
        <end position="52"/>
    </location>
</feature>
<dbReference type="Proteomes" id="UP000887561">
    <property type="component" value="Unplaced"/>
</dbReference>
<dbReference type="Pfam" id="PF07885">
    <property type="entry name" value="Ion_trans_2"/>
    <property type="match status" value="1"/>
</dbReference>
<keyword evidence="11" id="KW-1185">Reference proteome</keyword>
<dbReference type="WBParaSite" id="scaffold939_cov204.g2125">
    <property type="protein sequence ID" value="scaffold939_cov204.g2125"/>
    <property type="gene ID" value="scaffold939_cov204.g2125"/>
</dbReference>